<gene>
    <name evidence="1" type="ORF">RRG08_022335</name>
</gene>
<dbReference type="EMBL" id="JAWDGP010004927">
    <property type="protein sequence ID" value="KAK3760927.1"/>
    <property type="molecule type" value="Genomic_DNA"/>
</dbReference>
<accession>A0AAE0Z1B0</accession>
<comment type="caution">
    <text evidence="1">The sequence shown here is derived from an EMBL/GenBank/DDBJ whole genome shotgun (WGS) entry which is preliminary data.</text>
</comment>
<reference evidence="1" key="1">
    <citation type="journal article" date="2023" name="G3 (Bethesda)">
        <title>A reference genome for the long-term kleptoplast-retaining sea slug Elysia crispata morphotype clarki.</title>
        <authorList>
            <person name="Eastman K.E."/>
            <person name="Pendleton A.L."/>
            <person name="Shaikh M.A."/>
            <person name="Suttiyut T."/>
            <person name="Ogas R."/>
            <person name="Tomko P."/>
            <person name="Gavelis G."/>
            <person name="Widhalm J.R."/>
            <person name="Wisecaver J.H."/>
        </authorList>
    </citation>
    <scope>NUCLEOTIDE SEQUENCE</scope>
    <source>
        <strain evidence="1">ECLA1</strain>
    </source>
</reference>
<organism evidence="1 2">
    <name type="scientific">Elysia crispata</name>
    <name type="common">lettuce slug</name>
    <dbReference type="NCBI Taxonomy" id="231223"/>
    <lineage>
        <taxon>Eukaryota</taxon>
        <taxon>Metazoa</taxon>
        <taxon>Spiralia</taxon>
        <taxon>Lophotrochozoa</taxon>
        <taxon>Mollusca</taxon>
        <taxon>Gastropoda</taxon>
        <taxon>Heterobranchia</taxon>
        <taxon>Euthyneura</taxon>
        <taxon>Panpulmonata</taxon>
        <taxon>Sacoglossa</taxon>
        <taxon>Placobranchoidea</taxon>
        <taxon>Plakobranchidae</taxon>
        <taxon>Elysia</taxon>
    </lineage>
</organism>
<evidence type="ECO:0000313" key="1">
    <source>
        <dbReference type="EMBL" id="KAK3760927.1"/>
    </source>
</evidence>
<keyword evidence="2" id="KW-1185">Reference proteome</keyword>
<protein>
    <submittedName>
        <fullName evidence="1">Uncharacterized protein</fullName>
    </submittedName>
</protein>
<dbReference type="AlphaFoldDB" id="A0AAE0Z1B0"/>
<proteinExistence type="predicted"/>
<evidence type="ECO:0000313" key="2">
    <source>
        <dbReference type="Proteomes" id="UP001283361"/>
    </source>
</evidence>
<sequence>MPSPSICGKLERDQPDFSSLQCHQHSINLQTLLKIRKDTVKKDRTPIPKQHPNKSKQLQFTIYLALMNLAPCDSGTQLHACILLYVLELPQLAKVVYFCLNFSIDRAHRTVAASTSNIVETPSQFGQQLPESLCLSSYIHCS</sequence>
<name>A0AAE0Z1B0_9GAST</name>
<dbReference type="Proteomes" id="UP001283361">
    <property type="component" value="Unassembled WGS sequence"/>
</dbReference>